<feature type="domain" description="Aldehyde dehydrogenase" evidence="4">
    <location>
        <begin position="17"/>
        <end position="475"/>
    </location>
</feature>
<name>A0A1B1YWN5_9GAMM</name>
<dbReference type="OrthoDB" id="9812625at2"/>
<dbReference type="InterPro" id="IPR016162">
    <property type="entry name" value="Ald_DH_N"/>
</dbReference>
<dbReference type="InParanoid" id="A0A1B1YWN5"/>
<dbReference type="PROSITE" id="PS00687">
    <property type="entry name" value="ALDEHYDE_DEHYDR_GLU"/>
    <property type="match status" value="1"/>
</dbReference>
<dbReference type="EMBL" id="CP014671">
    <property type="protein sequence ID" value="ANX05265.1"/>
    <property type="molecule type" value="Genomic_DNA"/>
</dbReference>
<sequence length="491" mass="53427">MSYDFAPLVNNTFPAVSERFTAINPATGETIGSVPECAGLVDEAVRGALAAQREWAKVPLFQRVGLVGKLAAVLEQHGEELAQLDVLDTGSPIHVMRADIRASVGMLRHQMGLAPQVFGRSGDRFTGDNIHFTLPQPFGVVARFCAFNHPLMFSIMRIAAPLLMGNSLIIKPSEHTSLSTLRIAEILAPHIPPGLIQILTGGVPVGEAIVGHKDIKRITLTGGKAAALAFYRIAAESGHLKDFTFELGGKNPMVIYPDADAEKAFTSAVHGMNFYQTAGQSCGSTSRIFIHRSLYEQAKAAIKAACEAIRIGDPQDPDTLMAGLSTQQQFDKTLRYIELSKREGLPLLTGGARLTTPPFDKGFYVPPTVFFDVTREHTLFREEVFGPVLALIPWDDEQQMLADINAVEYGLTASVWTSSLDTAMEFARRVEAGTVWINGSSKHFPGFGFAGQKDSGLGQEETLEELVSFTQLKAVHYFGAEGRKNVEIRLI</sequence>
<dbReference type="InterPro" id="IPR016163">
    <property type="entry name" value="Ald_DH_C"/>
</dbReference>
<accession>A0A1B1YWN5</accession>
<comment type="similarity">
    <text evidence="3">Belongs to the aldehyde dehydrogenase family.</text>
</comment>
<dbReference type="STRING" id="1810504.PG2T_14470"/>
<dbReference type="Gene3D" id="3.40.309.10">
    <property type="entry name" value="Aldehyde Dehydrogenase, Chain A, domain 2"/>
    <property type="match status" value="1"/>
</dbReference>
<evidence type="ECO:0000259" key="4">
    <source>
        <dbReference type="Pfam" id="PF00171"/>
    </source>
</evidence>
<evidence type="ECO:0000256" key="2">
    <source>
        <dbReference type="PROSITE-ProRule" id="PRU10007"/>
    </source>
</evidence>
<reference evidence="6" key="1">
    <citation type="submission" date="2016-03" db="EMBL/GenBank/DDBJ databases">
        <title>Complete genome sequence of Solimmundus cernigliae, representing a novel lineage of polycyclic aromatic hydrocarbon degraders within the Gammaproteobacteria.</title>
        <authorList>
            <person name="Singleton D.R."/>
            <person name="Dickey A.N."/>
            <person name="Scholl E.H."/>
            <person name="Wright F.A."/>
            <person name="Aitken M.D."/>
        </authorList>
    </citation>
    <scope>NUCLEOTIDE SEQUENCE [LARGE SCALE GENOMIC DNA]</scope>
    <source>
        <strain evidence="6">TR3.2</strain>
    </source>
</reference>
<dbReference type="InterPro" id="IPR029510">
    <property type="entry name" value="Ald_DH_CS_GLU"/>
</dbReference>
<dbReference type="Proteomes" id="UP000092952">
    <property type="component" value="Chromosome"/>
</dbReference>
<organism evidence="5 6">
    <name type="scientific">Immundisolibacter cernigliae</name>
    <dbReference type="NCBI Taxonomy" id="1810504"/>
    <lineage>
        <taxon>Bacteria</taxon>
        <taxon>Pseudomonadati</taxon>
        <taxon>Pseudomonadota</taxon>
        <taxon>Gammaproteobacteria</taxon>
        <taxon>Immundisolibacterales</taxon>
        <taxon>Immundisolibacteraceae</taxon>
        <taxon>Immundisolibacter</taxon>
    </lineage>
</organism>
<dbReference type="Pfam" id="PF00171">
    <property type="entry name" value="Aldedh"/>
    <property type="match status" value="1"/>
</dbReference>
<proteinExistence type="inferred from homology"/>
<protein>
    <recommendedName>
        <fullName evidence="4">Aldehyde dehydrogenase domain-containing protein</fullName>
    </recommendedName>
</protein>
<dbReference type="SUPFAM" id="SSF53720">
    <property type="entry name" value="ALDH-like"/>
    <property type="match status" value="1"/>
</dbReference>
<dbReference type="InterPro" id="IPR016161">
    <property type="entry name" value="Ald_DH/histidinol_DH"/>
</dbReference>
<evidence type="ECO:0000256" key="1">
    <source>
        <dbReference type="ARBA" id="ARBA00023002"/>
    </source>
</evidence>
<dbReference type="Gene3D" id="3.40.605.10">
    <property type="entry name" value="Aldehyde Dehydrogenase, Chain A, domain 1"/>
    <property type="match status" value="1"/>
</dbReference>
<gene>
    <name evidence="5" type="ORF">PG2T_14470</name>
</gene>
<dbReference type="RefSeq" id="WP_068807062.1">
    <property type="nucleotide sequence ID" value="NZ_CP014671.1"/>
</dbReference>
<evidence type="ECO:0000313" key="6">
    <source>
        <dbReference type="Proteomes" id="UP000092952"/>
    </source>
</evidence>
<feature type="active site" evidence="2">
    <location>
        <position position="246"/>
    </location>
</feature>
<keyword evidence="1 3" id="KW-0560">Oxidoreductase</keyword>
<dbReference type="AlphaFoldDB" id="A0A1B1YWN5"/>
<keyword evidence="6" id="KW-1185">Reference proteome</keyword>
<evidence type="ECO:0000313" key="5">
    <source>
        <dbReference type="EMBL" id="ANX05265.1"/>
    </source>
</evidence>
<dbReference type="PANTHER" id="PTHR11699">
    <property type="entry name" value="ALDEHYDE DEHYDROGENASE-RELATED"/>
    <property type="match status" value="1"/>
</dbReference>
<dbReference type="GO" id="GO:0016620">
    <property type="term" value="F:oxidoreductase activity, acting on the aldehyde or oxo group of donors, NAD or NADP as acceptor"/>
    <property type="evidence" value="ECO:0007669"/>
    <property type="project" value="InterPro"/>
</dbReference>
<evidence type="ECO:0000256" key="3">
    <source>
        <dbReference type="RuleBase" id="RU003345"/>
    </source>
</evidence>
<dbReference type="KEGG" id="gbi:PG2T_14470"/>
<dbReference type="InterPro" id="IPR015590">
    <property type="entry name" value="Aldehyde_DH_dom"/>
</dbReference>